<dbReference type="InterPro" id="IPR008927">
    <property type="entry name" value="6-PGluconate_DH-like_C_sf"/>
</dbReference>
<organism evidence="5 6">
    <name type="scientific">Halorutilus salinus</name>
    <dbReference type="NCBI Taxonomy" id="2487751"/>
    <lineage>
        <taxon>Archaea</taxon>
        <taxon>Methanobacteriati</taxon>
        <taxon>Methanobacteriota</taxon>
        <taxon>Stenosarchaea group</taxon>
        <taxon>Halobacteria</taxon>
        <taxon>Halorutilales</taxon>
        <taxon>Halorutilaceae</taxon>
        <taxon>Halorutilus</taxon>
    </lineage>
</organism>
<protein>
    <submittedName>
        <fullName evidence="5">Decarboxylating 6-phosphogluconate dehydrogenase</fullName>
    </submittedName>
</protein>
<keyword evidence="3" id="KW-0311">Gluconate utilization</keyword>
<dbReference type="InterPro" id="IPR004849">
    <property type="entry name" value="6DGDH_YqeC"/>
</dbReference>
<dbReference type="InterPro" id="IPR006115">
    <property type="entry name" value="6PGDH_NADP-bd"/>
</dbReference>
<dbReference type="SUPFAM" id="SSF48179">
    <property type="entry name" value="6-phosphogluconate dehydrogenase C-terminal domain-like"/>
    <property type="match status" value="1"/>
</dbReference>
<comment type="caution">
    <text evidence="5">The sequence shown here is derived from an EMBL/GenBank/DDBJ whole genome shotgun (WGS) entry which is preliminary data.</text>
</comment>
<evidence type="ECO:0000313" key="6">
    <source>
        <dbReference type="Proteomes" id="UP001149411"/>
    </source>
</evidence>
<sequence>MKDELGVIGLGKMGSNVAKNLVGQGYRVVGYDVDEEAVGSAVDDADCEGAENVESLADALEPPRTVWMSVPHGEPVDETADALADALEEGDTVIDAGNSDFRRTRERAELLADEGVALLDAGCSGGPSGALEGLSIMIGGDADAYERVEPLFDDLSVEGGYEHFGPPGAGHYVKMVHNGVEYAMMQAIGEGFELLAEGEYEDIDLEDVARVWSNGSVVESRLTRLTRRAFARNPRLEGVKGHVPDSGEGRWTVETAIENDVPATGIAQSLFARYRSRVGDEGTFADKVLAVLRHEFGGHDVETEDG</sequence>
<dbReference type="SMART" id="SM01350">
    <property type="entry name" value="6PGD"/>
    <property type="match status" value="1"/>
</dbReference>
<dbReference type="PRINTS" id="PR00076">
    <property type="entry name" value="6PGDHDRGNASE"/>
</dbReference>
<dbReference type="Proteomes" id="UP001149411">
    <property type="component" value="Unassembled WGS sequence"/>
</dbReference>
<dbReference type="InterPro" id="IPR006114">
    <property type="entry name" value="6PGDH_C"/>
</dbReference>
<dbReference type="GO" id="GO:0004616">
    <property type="term" value="F:phosphogluconate dehydrogenase (decarboxylating) activity"/>
    <property type="evidence" value="ECO:0007669"/>
    <property type="project" value="InterPro"/>
</dbReference>
<keyword evidence="6" id="KW-1185">Reference proteome</keyword>
<dbReference type="Gene3D" id="3.40.50.720">
    <property type="entry name" value="NAD(P)-binding Rossmann-like Domain"/>
    <property type="match status" value="1"/>
</dbReference>
<keyword evidence="2" id="KW-0560">Oxidoreductase</keyword>
<dbReference type="SUPFAM" id="SSF51735">
    <property type="entry name" value="NAD(P)-binding Rossmann-fold domains"/>
    <property type="match status" value="1"/>
</dbReference>
<dbReference type="RefSeq" id="WP_266085973.1">
    <property type="nucleotide sequence ID" value="NZ_RKLV01000002.1"/>
</dbReference>
<dbReference type="NCBIfam" id="TIGR00872">
    <property type="entry name" value="gnd_rel"/>
    <property type="match status" value="1"/>
</dbReference>
<evidence type="ECO:0000259" key="4">
    <source>
        <dbReference type="SMART" id="SM01350"/>
    </source>
</evidence>
<dbReference type="InterPro" id="IPR036291">
    <property type="entry name" value="NAD(P)-bd_dom_sf"/>
</dbReference>
<dbReference type="GO" id="GO:0050661">
    <property type="term" value="F:NADP binding"/>
    <property type="evidence" value="ECO:0007669"/>
    <property type="project" value="InterPro"/>
</dbReference>
<dbReference type="PANTHER" id="PTHR11811">
    <property type="entry name" value="6-PHOSPHOGLUCONATE DEHYDROGENASE"/>
    <property type="match status" value="1"/>
</dbReference>
<dbReference type="EMBL" id="RKLV01000002">
    <property type="protein sequence ID" value="MCX2818244.1"/>
    <property type="molecule type" value="Genomic_DNA"/>
</dbReference>
<dbReference type="InterPro" id="IPR013328">
    <property type="entry name" value="6PGD_dom2"/>
</dbReference>
<dbReference type="GO" id="GO:0006098">
    <property type="term" value="P:pentose-phosphate shunt"/>
    <property type="evidence" value="ECO:0007669"/>
    <property type="project" value="InterPro"/>
</dbReference>
<dbReference type="InterPro" id="IPR006183">
    <property type="entry name" value="Pgluconate_DH"/>
</dbReference>
<name>A0A9Q4C4D5_9EURY</name>
<dbReference type="GO" id="GO:0019521">
    <property type="term" value="P:D-gluconate metabolic process"/>
    <property type="evidence" value="ECO:0007669"/>
    <property type="project" value="UniProtKB-KW"/>
</dbReference>
<dbReference type="Pfam" id="PF03446">
    <property type="entry name" value="NAD_binding_2"/>
    <property type="match status" value="1"/>
</dbReference>
<accession>A0A9Q4C4D5</accession>
<proteinExistence type="inferred from homology"/>
<dbReference type="NCBIfam" id="NF007161">
    <property type="entry name" value="PRK09599.1"/>
    <property type="match status" value="1"/>
</dbReference>
<evidence type="ECO:0000313" key="5">
    <source>
        <dbReference type="EMBL" id="MCX2818244.1"/>
    </source>
</evidence>
<evidence type="ECO:0000256" key="3">
    <source>
        <dbReference type="ARBA" id="ARBA00023064"/>
    </source>
</evidence>
<dbReference type="Gene3D" id="1.10.1040.10">
    <property type="entry name" value="N-(1-d-carboxylethyl)-l-norvaline Dehydrogenase, domain 2"/>
    <property type="match status" value="1"/>
</dbReference>
<reference evidence="5" key="1">
    <citation type="submission" date="2022-09" db="EMBL/GenBank/DDBJ databases">
        <title>Haloadaptaus new haloarchaeum isolated from saline soil.</title>
        <authorList>
            <person name="Duran-Viseras A."/>
            <person name="Sanchez-Porro C."/>
            <person name="Ventosa A."/>
        </authorList>
    </citation>
    <scope>NUCLEOTIDE SEQUENCE</scope>
    <source>
        <strain evidence="5">F3-133</strain>
    </source>
</reference>
<comment type="similarity">
    <text evidence="1">Belongs to the 6-phosphogluconate dehydrogenase family.</text>
</comment>
<evidence type="ECO:0000256" key="1">
    <source>
        <dbReference type="ARBA" id="ARBA00008419"/>
    </source>
</evidence>
<evidence type="ECO:0000256" key="2">
    <source>
        <dbReference type="ARBA" id="ARBA00023002"/>
    </source>
</evidence>
<gene>
    <name evidence="5" type="primary">gnd</name>
    <name evidence="5" type="ORF">EGH25_02615</name>
</gene>
<dbReference type="AlphaFoldDB" id="A0A9Q4C4D5"/>
<dbReference type="Pfam" id="PF00393">
    <property type="entry name" value="6PGD"/>
    <property type="match status" value="1"/>
</dbReference>
<feature type="domain" description="6-phosphogluconate dehydrogenase C-terminal" evidence="4">
    <location>
        <begin position="170"/>
        <end position="303"/>
    </location>
</feature>